<evidence type="ECO:0008006" key="3">
    <source>
        <dbReference type="Google" id="ProtNLM"/>
    </source>
</evidence>
<protein>
    <recommendedName>
        <fullName evidence="3">CBS domain-containing protein</fullName>
    </recommendedName>
</protein>
<evidence type="ECO:0000313" key="2">
    <source>
        <dbReference type="Proteomes" id="UP000005824"/>
    </source>
</evidence>
<dbReference type="Proteomes" id="UP000005824">
    <property type="component" value="Unassembled WGS sequence"/>
</dbReference>
<keyword evidence="2" id="KW-1185">Reference proteome</keyword>
<comment type="caution">
    <text evidence="1">The sequence shown here is derived from an EMBL/GenBank/DDBJ whole genome shotgun (WGS) entry which is preliminary data.</text>
</comment>
<gene>
    <name evidence="1" type="ORF">CfE428DRAFT_1141</name>
</gene>
<dbReference type="InParanoid" id="B4CX50"/>
<name>B4CX50_9BACT</name>
<organism evidence="1 2">
    <name type="scientific">Chthoniobacter flavus Ellin428</name>
    <dbReference type="NCBI Taxonomy" id="497964"/>
    <lineage>
        <taxon>Bacteria</taxon>
        <taxon>Pseudomonadati</taxon>
        <taxon>Verrucomicrobiota</taxon>
        <taxon>Spartobacteria</taxon>
        <taxon>Chthoniobacterales</taxon>
        <taxon>Chthoniobacteraceae</taxon>
        <taxon>Chthoniobacter</taxon>
    </lineage>
</organism>
<dbReference type="STRING" id="497964.CfE428DRAFT_1141"/>
<sequence length="291" mass="32166">MIAFTRTLIREPKRVARLSRTFSQSLSAVDLAEPLLSLDDNQPAAAGADLLRARGVGVLGVRRAGAMAGWVRLDDLGGGTLGDCLHEFQEQEVFSDHAGLVAILSALSETEHVFLEWLGEITAVITRRDLQKPPLRMWLFGAITVLDTNMSWAIEELYPGDSWRDQISKGRWEKASVLYAERQRHGTECRMVDCLQIKDKADILAREPATLTLLGLASRREVERFTGNVEKLRNHLAHAQVLEPGDLATAGRLASFIDAILSAGITKQLVELQHQEGPGRPSTRDGVRTTR</sequence>
<accession>B4CX50</accession>
<reference evidence="1 2" key="1">
    <citation type="journal article" date="2011" name="J. Bacteriol.">
        <title>Genome sequence of Chthoniobacter flavus Ellin428, an aerobic heterotrophic soil bacterium.</title>
        <authorList>
            <person name="Kant R."/>
            <person name="van Passel M.W."/>
            <person name="Palva A."/>
            <person name="Lucas S."/>
            <person name="Lapidus A."/>
            <person name="Glavina Del Rio T."/>
            <person name="Dalin E."/>
            <person name="Tice H."/>
            <person name="Bruce D."/>
            <person name="Goodwin L."/>
            <person name="Pitluck S."/>
            <person name="Larimer F.W."/>
            <person name="Land M.L."/>
            <person name="Hauser L."/>
            <person name="Sangwan P."/>
            <person name="de Vos W.M."/>
            <person name="Janssen P.H."/>
            <person name="Smidt H."/>
        </authorList>
    </citation>
    <scope>NUCLEOTIDE SEQUENCE [LARGE SCALE GENOMIC DNA]</scope>
    <source>
        <strain evidence="1 2">Ellin428</strain>
    </source>
</reference>
<dbReference type="eggNOG" id="COG3620">
    <property type="taxonomic scope" value="Bacteria"/>
</dbReference>
<proteinExistence type="predicted"/>
<dbReference type="EMBL" id="ABVL01000003">
    <property type="protein sequence ID" value="EDY20848.1"/>
    <property type="molecule type" value="Genomic_DNA"/>
</dbReference>
<dbReference type="AlphaFoldDB" id="B4CX50"/>
<dbReference type="RefSeq" id="WP_006978467.1">
    <property type="nucleotide sequence ID" value="NZ_ABVL01000003.1"/>
</dbReference>
<evidence type="ECO:0000313" key="1">
    <source>
        <dbReference type="EMBL" id="EDY20848.1"/>
    </source>
</evidence>